<gene>
    <name evidence="1" type="ORF">SAMN05661096_02320</name>
</gene>
<keyword evidence="2" id="KW-1185">Reference proteome</keyword>
<evidence type="ECO:0008006" key="3">
    <source>
        <dbReference type="Google" id="ProtNLM"/>
    </source>
</evidence>
<evidence type="ECO:0000313" key="2">
    <source>
        <dbReference type="Proteomes" id="UP000193804"/>
    </source>
</evidence>
<organism evidence="1 2">
    <name type="scientific">Marivirga sericea</name>
    <dbReference type="NCBI Taxonomy" id="1028"/>
    <lineage>
        <taxon>Bacteria</taxon>
        <taxon>Pseudomonadati</taxon>
        <taxon>Bacteroidota</taxon>
        <taxon>Cytophagia</taxon>
        <taxon>Cytophagales</taxon>
        <taxon>Marivirgaceae</taxon>
        <taxon>Marivirga</taxon>
    </lineage>
</organism>
<dbReference type="EMBL" id="FXAW01000004">
    <property type="protein sequence ID" value="SMG35241.1"/>
    <property type="molecule type" value="Genomic_DNA"/>
</dbReference>
<dbReference type="Proteomes" id="UP000193804">
    <property type="component" value="Unassembled WGS sequence"/>
</dbReference>
<dbReference type="AlphaFoldDB" id="A0A1X7K4H5"/>
<reference evidence="2" key="1">
    <citation type="submission" date="2017-04" db="EMBL/GenBank/DDBJ databases">
        <authorList>
            <person name="Varghese N."/>
            <person name="Submissions S."/>
        </authorList>
    </citation>
    <scope>NUCLEOTIDE SEQUENCE [LARGE SCALE GENOMIC DNA]</scope>
    <source>
        <strain evidence="2">DSM 4125</strain>
    </source>
</reference>
<dbReference type="RefSeq" id="WP_085517312.1">
    <property type="nucleotide sequence ID" value="NZ_FXAW01000004.1"/>
</dbReference>
<protein>
    <recommendedName>
        <fullName evidence="3">YtxH-like protein</fullName>
    </recommendedName>
</protein>
<name>A0A1X7K4H5_9BACT</name>
<accession>A0A1X7K4H5</accession>
<evidence type="ECO:0000313" key="1">
    <source>
        <dbReference type="EMBL" id="SMG35241.1"/>
    </source>
</evidence>
<proteinExistence type="predicted"/>
<sequence>MSATSKSIFSFLAGAATIVAAGALLKSNNGKKITRTVADRLRNIKRHTEDSFDSEWLNDFSDSAIHGAKSFRKKMKL</sequence>